<sequence length="365" mass="39638">MAKWGKRRLLPRLVLDLRPWRGKRQKRRSFFAGGTGYRRSSSVRWGNGGKQGGTLFLRGAGSKPPKPWGKPSGVSFASSSWGMRPKAHTPKPRRPKPAAASRPPGAGRPVLRKRTMLLLFLVSMLVFSVPSFVFMERNLRPPLMVIAKVRIKQVATQAINKAITEQVARQSDTEKLIDWKMNDNGKISGFMLNYGEHMNITSETIKTVQSTLNEIKDIPEHIPIGHALNSAIISSFGPRVPVKFEPVGAVKVELGTRERNSGINMVLVEVYITVTTEVSIIIPFDTEPEVVQTEIPISYLLVVGDVPMYYYDSSGKAVGDSAPQAPNISVPLAPGTGLSSSGNKEGSGGESGQPAGSGSLHTGTD</sequence>
<dbReference type="Proteomes" id="UP000092024">
    <property type="component" value="Unassembled WGS sequence"/>
</dbReference>
<evidence type="ECO:0000313" key="4">
    <source>
        <dbReference type="Proteomes" id="UP000092024"/>
    </source>
</evidence>
<dbReference type="Pfam" id="PF09560">
    <property type="entry name" value="Spore_YunB"/>
    <property type="match status" value="1"/>
</dbReference>
<evidence type="ECO:0000256" key="2">
    <source>
        <dbReference type="SAM" id="Phobius"/>
    </source>
</evidence>
<dbReference type="AlphaFoldDB" id="A0A1A5YL44"/>
<dbReference type="InterPro" id="IPR014197">
    <property type="entry name" value="Sporulation_prot_YunB"/>
</dbReference>
<dbReference type="STRING" id="1844972.A7K91_24225"/>
<gene>
    <name evidence="3" type="ORF">A7K91_24225</name>
</gene>
<keyword evidence="2" id="KW-0812">Transmembrane</keyword>
<keyword evidence="2" id="KW-0472">Membrane</keyword>
<reference evidence="3 4" key="1">
    <citation type="submission" date="2016-05" db="EMBL/GenBank/DDBJ databases">
        <title>Paenibacillus oryzae. sp. nov., isolated from the rice root.</title>
        <authorList>
            <person name="Zhang J."/>
            <person name="Zhang X."/>
        </authorList>
    </citation>
    <scope>NUCLEOTIDE SEQUENCE [LARGE SCALE GENOMIC DNA]</scope>
    <source>
        <strain evidence="3 4">1DrF-4</strain>
    </source>
</reference>
<proteinExistence type="predicted"/>
<organism evidence="3 4">
    <name type="scientific">Paenibacillus oryzae</name>
    <dbReference type="NCBI Taxonomy" id="1844972"/>
    <lineage>
        <taxon>Bacteria</taxon>
        <taxon>Bacillati</taxon>
        <taxon>Bacillota</taxon>
        <taxon>Bacilli</taxon>
        <taxon>Bacillales</taxon>
        <taxon>Paenibacillaceae</taxon>
        <taxon>Paenibacillus</taxon>
    </lineage>
</organism>
<comment type="caution">
    <text evidence="3">The sequence shown here is derived from an EMBL/GenBank/DDBJ whole genome shotgun (WGS) entry which is preliminary data.</text>
</comment>
<dbReference type="EMBL" id="LYPA01000047">
    <property type="protein sequence ID" value="OBR66334.1"/>
    <property type="molecule type" value="Genomic_DNA"/>
</dbReference>
<dbReference type="NCBIfam" id="TIGR02832">
    <property type="entry name" value="spo_yunB"/>
    <property type="match status" value="1"/>
</dbReference>
<evidence type="ECO:0000256" key="1">
    <source>
        <dbReference type="SAM" id="MobiDB-lite"/>
    </source>
</evidence>
<feature type="compositionally biased region" description="Basic residues" evidence="1">
    <location>
        <begin position="85"/>
        <end position="96"/>
    </location>
</feature>
<keyword evidence="4" id="KW-1185">Reference proteome</keyword>
<evidence type="ECO:0000313" key="3">
    <source>
        <dbReference type="EMBL" id="OBR66334.1"/>
    </source>
</evidence>
<protein>
    <submittedName>
        <fullName evidence="3">Sporulation protein YunB</fullName>
    </submittedName>
</protein>
<keyword evidence="2" id="KW-1133">Transmembrane helix</keyword>
<feature type="transmembrane region" description="Helical" evidence="2">
    <location>
        <begin position="117"/>
        <end position="135"/>
    </location>
</feature>
<accession>A0A1A5YL44</accession>
<feature type="compositionally biased region" description="Low complexity" evidence="1">
    <location>
        <begin position="97"/>
        <end position="107"/>
    </location>
</feature>
<dbReference type="RefSeq" id="WP_068681969.1">
    <property type="nucleotide sequence ID" value="NZ_LYPA01000047.1"/>
</dbReference>
<name>A0A1A5YL44_9BACL</name>
<feature type="region of interest" description="Disordered" evidence="1">
    <location>
        <begin position="321"/>
        <end position="365"/>
    </location>
</feature>
<feature type="region of interest" description="Disordered" evidence="1">
    <location>
        <begin position="31"/>
        <end position="107"/>
    </location>
</feature>
<feature type="compositionally biased region" description="Polar residues" evidence="1">
    <location>
        <begin position="354"/>
        <end position="365"/>
    </location>
</feature>